<reference evidence="11" key="2">
    <citation type="journal article" date="2021" name="Microbiome">
        <title>Successional dynamics and alternative stable states in a saline activated sludge microbial community over 9 years.</title>
        <authorList>
            <person name="Wang Y."/>
            <person name="Ye J."/>
            <person name="Ju F."/>
            <person name="Liu L."/>
            <person name="Boyd J.A."/>
            <person name="Deng Y."/>
            <person name="Parks D.H."/>
            <person name="Jiang X."/>
            <person name="Yin X."/>
            <person name="Woodcroft B.J."/>
            <person name="Tyson G.W."/>
            <person name="Hugenholtz P."/>
            <person name="Polz M.F."/>
            <person name="Zhang T."/>
        </authorList>
    </citation>
    <scope>NUCLEOTIDE SEQUENCE</scope>
    <source>
        <strain evidence="11">HKST-UBA02</strain>
    </source>
</reference>
<evidence type="ECO:0000256" key="3">
    <source>
        <dbReference type="ARBA" id="ARBA00022475"/>
    </source>
</evidence>
<dbReference type="Pfam" id="PF01618">
    <property type="entry name" value="MotA_ExbB"/>
    <property type="match status" value="1"/>
</dbReference>
<organism evidence="11 12">
    <name type="scientific">Eiseniibacteriota bacterium</name>
    <dbReference type="NCBI Taxonomy" id="2212470"/>
    <lineage>
        <taxon>Bacteria</taxon>
        <taxon>Candidatus Eiseniibacteriota</taxon>
    </lineage>
</organism>
<evidence type="ECO:0000313" key="11">
    <source>
        <dbReference type="EMBL" id="MCA9755107.1"/>
    </source>
</evidence>
<evidence type="ECO:0000256" key="5">
    <source>
        <dbReference type="ARBA" id="ARBA00022927"/>
    </source>
</evidence>
<evidence type="ECO:0000256" key="8">
    <source>
        <dbReference type="RuleBase" id="RU004057"/>
    </source>
</evidence>
<dbReference type="EMBL" id="JAGQHS010000015">
    <property type="protein sequence ID" value="MCA9755107.1"/>
    <property type="molecule type" value="Genomic_DNA"/>
</dbReference>
<proteinExistence type="inferred from homology"/>
<dbReference type="GO" id="GO:0017038">
    <property type="term" value="P:protein import"/>
    <property type="evidence" value="ECO:0007669"/>
    <property type="project" value="TreeGrafter"/>
</dbReference>
<dbReference type="AlphaFoldDB" id="A0A956SC55"/>
<evidence type="ECO:0000313" key="12">
    <source>
        <dbReference type="Proteomes" id="UP000739538"/>
    </source>
</evidence>
<feature type="transmembrane region" description="Helical" evidence="9">
    <location>
        <begin position="125"/>
        <end position="148"/>
    </location>
</feature>
<reference evidence="11" key="1">
    <citation type="submission" date="2020-04" db="EMBL/GenBank/DDBJ databases">
        <authorList>
            <person name="Zhang T."/>
        </authorList>
    </citation>
    <scope>NUCLEOTIDE SEQUENCE</scope>
    <source>
        <strain evidence="11">HKST-UBA02</strain>
    </source>
</reference>
<evidence type="ECO:0000256" key="9">
    <source>
        <dbReference type="SAM" id="Phobius"/>
    </source>
</evidence>
<comment type="caution">
    <text evidence="11">The sequence shown here is derived from an EMBL/GenBank/DDBJ whole genome shotgun (WGS) entry which is preliminary data.</text>
</comment>
<sequence length="222" mass="23503">MADSAPAATQEAAGTTSAFLEFFRKGGNFMWPLLLLSIVGLAAIIERFITLQKASTNTKKFIARIIEELRSNGIRSAIEVCQKTRGPIAAIVHSGLTKADQGPAAVEKAIEAAGGIEVAFLQRGLMVMATVANVAPLVGFLGTVSGMINAFEAIAAAEQVSAKLVASGISEALITTMAGLVVAIPVQIFHNYFLSRIDRFIIEMEESSIDLVNELEAGNIRP</sequence>
<dbReference type="PANTHER" id="PTHR30625">
    <property type="entry name" value="PROTEIN TOLQ"/>
    <property type="match status" value="1"/>
</dbReference>
<comment type="subcellular location">
    <subcellularLocation>
        <location evidence="1">Cell membrane</location>
        <topology evidence="1">Multi-pass membrane protein</topology>
    </subcellularLocation>
    <subcellularLocation>
        <location evidence="8">Membrane</location>
        <topology evidence="8">Multi-pass membrane protein</topology>
    </subcellularLocation>
</comment>
<gene>
    <name evidence="11" type="ORF">KDA27_04845</name>
</gene>
<feature type="transmembrane region" description="Helical" evidence="9">
    <location>
        <begin position="29"/>
        <end position="49"/>
    </location>
</feature>
<keyword evidence="4 9" id="KW-0812">Transmembrane</keyword>
<dbReference type="InterPro" id="IPR050790">
    <property type="entry name" value="ExbB/TolQ_transport"/>
</dbReference>
<accession>A0A956SC55</accession>
<name>A0A956SC55_UNCEI</name>
<protein>
    <submittedName>
        <fullName evidence="11">MotA/TolQ/ExbB proton channel family protein</fullName>
    </submittedName>
</protein>
<evidence type="ECO:0000256" key="4">
    <source>
        <dbReference type="ARBA" id="ARBA00022692"/>
    </source>
</evidence>
<feature type="transmembrane region" description="Helical" evidence="9">
    <location>
        <begin position="168"/>
        <end position="189"/>
    </location>
</feature>
<evidence type="ECO:0000256" key="2">
    <source>
        <dbReference type="ARBA" id="ARBA00022448"/>
    </source>
</evidence>
<dbReference type="GO" id="GO:0005886">
    <property type="term" value="C:plasma membrane"/>
    <property type="evidence" value="ECO:0007669"/>
    <property type="project" value="UniProtKB-SubCell"/>
</dbReference>
<keyword evidence="5 8" id="KW-0653">Protein transport</keyword>
<evidence type="ECO:0000256" key="7">
    <source>
        <dbReference type="ARBA" id="ARBA00023136"/>
    </source>
</evidence>
<evidence type="ECO:0000259" key="10">
    <source>
        <dbReference type="Pfam" id="PF01618"/>
    </source>
</evidence>
<keyword evidence="2 8" id="KW-0813">Transport</keyword>
<keyword evidence="3" id="KW-1003">Cell membrane</keyword>
<dbReference type="PANTHER" id="PTHR30625:SF15">
    <property type="entry name" value="BIOPOLYMER TRANSPORT PROTEIN EXBB"/>
    <property type="match status" value="1"/>
</dbReference>
<keyword evidence="7 9" id="KW-0472">Membrane</keyword>
<keyword evidence="6 9" id="KW-1133">Transmembrane helix</keyword>
<evidence type="ECO:0000256" key="6">
    <source>
        <dbReference type="ARBA" id="ARBA00022989"/>
    </source>
</evidence>
<feature type="domain" description="MotA/TolQ/ExbB proton channel" evidence="10">
    <location>
        <begin position="86"/>
        <end position="205"/>
    </location>
</feature>
<dbReference type="Proteomes" id="UP000739538">
    <property type="component" value="Unassembled WGS sequence"/>
</dbReference>
<comment type="similarity">
    <text evidence="8">Belongs to the exbB/tolQ family.</text>
</comment>
<evidence type="ECO:0000256" key="1">
    <source>
        <dbReference type="ARBA" id="ARBA00004651"/>
    </source>
</evidence>
<dbReference type="InterPro" id="IPR002898">
    <property type="entry name" value="MotA_ExbB_proton_chnl"/>
</dbReference>